<dbReference type="STRING" id="626940.BHW43_09695"/>
<dbReference type="EMBL" id="MNTG01000044">
    <property type="protein sequence ID" value="OLA36574.1"/>
    <property type="molecule type" value="Genomic_DNA"/>
</dbReference>
<protein>
    <submittedName>
        <fullName evidence="1">Uncharacterized protein</fullName>
    </submittedName>
</protein>
<evidence type="ECO:0000313" key="1">
    <source>
        <dbReference type="EMBL" id="OLA36574.1"/>
    </source>
</evidence>
<dbReference type="AlphaFoldDB" id="A0A1Q6R2G1"/>
<dbReference type="RefSeq" id="WP_303680393.1">
    <property type="nucleotide sequence ID" value="NZ_MNTG01000044.1"/>
</dbReference>
<sequence length="205" mass="23092">MDWNKSLAREIAKGLIKTGIEGGYDSVTKSTAYDYPSIGVSQWEGNRANELLKAIPGGAEYVDRTYIDIKASGELPMLKELLRSEAGQQAQLDQLSRDCLQYVEVLQQVPTLDDTRCLIYAGMWCPTSTYVVKRFLENRFERVDLRSLEALYNLFKSYYWIAADVGEMYRAGYANRAQTTYEYVAGIDLTTPYGIPAYGKAGNGR</sequence>
<comment type="caution">
    <text evidence="1">The sequence shown here is derived from an EMBL/GenBank/DDBJ whole genome shotgun (WGS) entry which is preliminary data.</text>
</comment>
<name>A0A1Q6R2G1_9FIRM</name>
<dbReference type="Proteomes" id="UP000186777">
    <property type="component" value="Unassembled WGS sequence"/>
</dbReference>
<proteinExistence type="predicted"/>
<reference evidence="1 2" key="1">
    <citation type="journal article" date="2016" name="Nat. Biotechnol.">
        <title>Measurement of bacterial replication rates in microbial communities.</title>
        <authorList>
            <person name="Brown C.T."/>
            <person name="Olm M.R."/>
            <person name="Thomas B.C."/>
            <person name="Banfield J.F."/>
        </authorList>
    </citation>
    <scope>NUCLEOTIDE SEQUENCE [LARGE SCALE GENOMIC DNA]</scope>
    <source>
        <strain evidence="1">46_33</strain>
    </source>
</reference>
<evidence type="ECO:0000313" key="2">
    <source>
        <dbReference type="Proteomes" id="UP000186777"/>
    </source>
</evidence>
<gene>
    <name evidence="1" type="ORF">BHW43_09695</name>
</gene>
<accession>A0A1Q6R2G1</accession>
<organism evidence="1 2">
    <name type="scientific">Phascolarctobacterium succinatutens</name>
    <dbReference type="NCBI Taxonomy" id="626940"/>
    <lineage>
        <taxon>Bacteria</taxon>
        <taxon>Bacillati</taxon>
        <taxon>Bacillota</taxon>
        <taxon>Negativicutes</taxon>
        <taxon>Acidaminococcales</taxon>
        <taxon>Acidaminococcaceae</taxon>
        <taxon>Phascolarctobacterium</taxon>
    </lineage>
</organism>